<name>A0A9P7A0J8_9AGAM</name>
<feature type="domain" description="F-box" evidence="1">
    <location>
        <begin position="120"/>
        <end position="173"/>
    </location>
</feature>
<evidence type="ECO:0000313" key="3">
    <source>
        <dbReference type="Proteomes" id="UP000714275"/>
    </source>
</evidence>
<evidence type="ECO:0000259" key="1">
    <source>
        <dbReference type="Pfam" id="PF12937"/>
    </source>
</evidence>
<organism evidence="2 3">
    <name type="scientific">Suillus placidus</name>
    <dbReference type="NCBI Taxonomy" id="48579"/>
    <lineage>
        <taxon>Eukaryota</taxon>
        <taxon>Fungi</taxon>
        <taxon>Dikarya</taxon>
        <taxon>Basidiomycota</taxon>
        <taxon>Agaricomycotina</taxon>
        <taxon>Agaricomycetes</taxon>
        <taxon>Agaricomycetidae</taxon>
        <taxon>Boletales</taxon>
        <taxon>Suillineae</taxon>
        <taxon>Suillaceae</taxon>
        <taxon>Suillus</taxon>
    </lineage>
</organism>
<dbReference type="SUPFAM" id="SSF52047">
    <property type="entry name" value="RNI-like"/>
    <property type="match status" value="1"/>
</dbReference>
<dbReference type="Gene3D" id="3.80.10.10">
    <property type="entry name" value="Ribonuclease Inhibitor"/>
    <property type="match status" value="1"/>
</dbReference>
<reference evidence="2" key="1">
    <citation type="journal article" date="2020" name="New Phytol.">
        <title>Comparative genomics reveals dynamic genome evolution in host specialist ectomycorrhizal fungi.</title>
        <authorList>
            <person name="Lofgren L.A."/>
            <person name="Nguyen N.H."/>
            <person name="Vilgalys R."/>
            <person name="Ruytinx J."/>
            <person name="Liao H.L."/>
            <person name="Branco S."/>
            <person name="Kuo A."/>
            <person name="LaButti K."/>
            <person name="Lipzen A."/>
            <person name="Andreopoulos W."/>
            <person name="Pangilinan J."/>
            <person name="Riley R."/>
            <person name="Hundley H."/>
            <person name="Na H."/>
            <person name="Barry K."/>
            <person name="Grigoriev I.V."/>
            <person name="Stajich J.E."/>
            <person name="Kennedy P.G."/>
        </authorList>
    </citation>
    <scope>NUCLEOTIDE SEQUENCE</scope>
    <source>
        <strain evidence="2">DOB743</strain>
    </source>
</reference>
<protein>
    <recommendedName>
        <fullName evidence="1">F-box domain-containing protein</fullName>
    </recommendedName>
</protein>
<dbReference type="AlphaFoldDB" id="A0A9P7A0J8"/>
<evidence type="ECO:0000313" key="2">
    <source>
        <dbReference type="EMBL" id="KAG1779540.1"/>
    </source>
</evidence>
<sequence>MEGMAANSKADFSPVSDIIRALQDILARPTQVTIPDLETPYFQASSPDANISAIELKDRTVIDVISTERQQQLDVVVHEISGLQTVMDSINNLHQQLSKKKDKITQSMNSHQRLASALWRFPTEVLSYIFMYCLPEDKYLSPMSNLAPALLTRICRRWRDVAVGTPVLWCRLFVDVYDRGWQKTAFGCDSWLKRSQQCPLSLAVKYVGHDTTNQRSLLRPYMSQISSLCICFSSFYPDGPFMLTDFIALQELTIHHSHHDPALVQWISRLPLTLRSLKLLGMWFDIGEPPSSKPVWSHLTNVHIVVYRDSKVLFLLRLCPNLSSLTACVTLGTLQAQMPFTHTKLQYLRIADGNMHAGSFHCLFDVLSLPNLRVLEASEIVPWPHEKFKDFLARSNCPLESLIFGVGVWATDEERAEYSALIPSMEVIVDHKRPNYRDLMLASTPNDGNDDGGL</sequence>
<proteinExistence type="predicted"/>
<keyword evidence="3" id="KW-1185">Reference proteome</keyword>
<gene>
    <name evidence="2" type="ORF">EV702DRAFT_1001467</name>
</gene>
<dbReference type="InterPro" id="IPR001810">
    <property type="entry name" value="F-box_dom"/>
</dbReference>
<dbReference type="InterPro" id="IPR032675">
    <property type="entry name" value="LRR_dom_sf"/>
</dbReference>
<dbReference type="Pfam" id="PF12937">
    <property type="entry name" value="F-box-like"/>
    <property type="match status" value="1"/>
</dbReference>
<comment type="caution">
    <text evidence="2">The sequence shown here is derived from an EMBL/GenBank/DDBJ whole genome shotgun (WGS) entry which is preliminary data.</text>
</comment>
<dbReference type="EMBL" id="JABBWD010000011">
    <property type="protein sequence ID" value="KAG1779540.1"/>
    <property type="molecule type" value="Genomic_DNA"/>
</dbReference>
<accession>A0A9P7A0J8</accession>
<dbReference type="Proteomes" id="UP000714275">
    <property type="component" value="Unassembled WGS sequence"/>
</dbReference>
<dbReference type="OrthoDB" id="3253362at2759"/>